<feature type="non-terminal residue" evidence="1">
    <location>
        <position position="1"/>
    </location>
</feature>
<dbReference type="Proteomes" id="UP000288716">
    <property type="component" value="Unassembled WGS sequence"/>
</dbReference>
<gene>
    <name evidence="1" type="ORF">B4U80_12480</name>
</gene>
<dbReference type="VEuPathDB" id="VectorBase:LDEU013496"/>
<dbReference type="PANTHER" id="PTHR11590">
    <property type="entry name" value="PROTEIN-GLUTAMINE GAMMA-GLUTAMYLTRANSFERASE"/>
    <property type="match status" value="1"/>
</dbReference>
<comment type="caution">
    <text evidence="1">The sequence shown here is derived from an EMBL/GenBank/DDBJ whole genome shotgun (WGS) entry which is preliminary data.</text>
</comment>
<name>A0A443RTG0_9ACAR</name>
<dbReference type="PANTHER" id="PTHR11590:SF40">
    <property type="entry name" value="HEMOCYTE PROTEIN-GLUTAMINE GAMMA-GLUTAMYLTRANSFERASE-LIKE PROTEIN"/>
    <property type="match status" value="1"/>
</dbReference>
<dbReference type="Gene3D" id="2.60.40.10">
    <property type="entry name" value="Immunoglobulins"/>
    <property type="match status" value="1"/>
</dbReference>
<accession>A0A443RTG0</accession>
<dbReference type="AlphaFoldDB" id="A0A443RTG0"/>
<dbReference type="OrthoDB" id="437511at2759"/>
<sequence length="144" mass="16291">NRKIILINASDYIYKLVPFSIIRTDIIAHTPHEALLLKSFDLIFEKPQLSITAYQHTAKVGVPFYIEVTLKNPLKVPLTNCIIAIQGLRLNGDLHRINPVVSEEIRIHKFALVFDEPIVETIVVVFTSTELDQVSGEIQVPVHL</sequence>
<dbReference type="InterPro" id="IPR013783">
    <property type="entry name" value="Ig-like_fold"/>
</dbReference>
<reference evidence="1 2" key="1">
    <citation type="journal article" date="2018" name="Gigascience">
        <title>Genomes of trombidid mites reveal novel predicted allergens and laterally-transferred genes associated with secondary metabolism.</title>
        <authorList>
            <person name="Dong X."/>
            <person name="Chaisiri K."/>
            <person name="Xia D."/>
            <person name="Armstrong S.D."/>
            <person name="Fang Y."/>
            <person name="Donnelly M.J."/>
            <person name="Kadowaki T."/>
            <person name="McGarry J.W."/>
            <person name="Darby A.C."/>
            <person name="Makepeace B.L."/>
        </authorList>
    </citation>
    <scope>NUCLEOTIDE SEQUENCE [LARGE SCALE GENOMIC DNA]</scope>
    <source>
        <strain evidence="1">UoL-UT</strain>
    </source>
</reference>
<dbReference type="GO" id="GO:0003810">
    <property type="term" value="F:protein-glutamine gamma-glutamyltransferase activity"/>
    <property type="evidence" value="ECO:0007669"/>
    <property type="project" value="InterPro"/>
</dbReference>
<protein>
    <submittedName>
        <fullName evidence="1">Transglutaminase-like protein</fullName>
    </submittedName>
</protein>
<proteinExistence type="predicted"/>
<dbReference type="InterPro" id="IPR036238">
    <property type="entry name" value="Transglutaminase_C_sf"/>
</dbReference>
<dbReference type="EMBL" id="NCKV01038153">
    <property type="protein sequence ID" value="RWS18544.1"/>
    <property type="molecule type" value="Genomic_DNA"/>
</dbReference>
<evidence type="ECO:0000313" key="2">
    <source>
        <dbReference type="Proteomes" id="UP000288716"/>
    </source>
</evidence>
<dbReference type="InterPro" id="IPR050779">
    <property type="entry name" value="Transglutaminase"/>
</dbReference>
<keyword evidence="2" id="KW-1185">Reference proteome</keyword>
<evidence type="ECO:0000313" key="1">
    <source>
        <dbReference type="EMBL" id="RWS18544.1"/>
    </source>
</evidence>
<organism evidence="1 2">
    <name type="scientific">Leptotrombidium deliense</name>
    <dbReference type="NCBI Taxonomy" id="299467"/>
    <lineage>
        <taxon>Eukaryota</taxon>
        <taxon>Metazoa</taxon>
        <taxon>Ecdysozoa</taxon>
        <taxon>Arthropoda</taxon>
        <taxon>Chelicerata</taxon>
        <taxon>Arachnida</taxon>
        <taxon>Acari</taxon>
        <taxon>Acariformes</taxon>
        <taxon>Trombidiformes</taxon>
        <taxon>Prostigmata</taxon>
        <taxon>Anystina</taxon>
        <taxon>Parasitengona</taxon>
        <taxon>Trombiculoidea</taxon>
        <taxon>Trombiculidae</taxon>
        <taxon>Leptotrombidium</taxon>
    </lineage>
</organism>
<dbReference type="SUPFAM" id="SSF49309">
    <property type="entry name" value="Transglutaminase, two C-terminal domains"/>
    <property type="match status" value="1"/>
</dbReference>